<dbReference type="InterPro" id="IPR003703">
    <property type="entry name" value="Acyl_CoA_thio"/>
</dbReference>
<feature type="domain" description="Acyl-CoA thioesterase-like N-terminal HotDog" evidence="3">
    <location>
        <begin position="18"/>
        <end position="102"/>
    </location>
</feature>
<sequence length="261" mass="27915">MQFDELLTAAGSGELVFPASWAQGRATFGGLVAAVVARQMQQAVTGDRAMRALQISFVGPVAADEPVQIEVEVLREGKAVSQVQGRMLQQGEVRLAMLGSFGGSRASAVAVAGDRAPEVASPDGLKALPHLPGITPDFIQHLDMRWSFGGLPFSGSDSREMGGWMRFREQPEALTDAHLVALVDAWPPALLPHLKQPAPASSLSWTLEFVYPRPTLAPDDWLLYRASIDQAAAGYGHTQAQIWSASGELVALSRQTVTVFG</sequence>
<evidence type="ECO:0000313" key="6">
    <source>
        <dbReference type="Proteomes" id="UP001269819"/>
    </source>
</evidence>
<comment type="similarity">
    <text evidence="1">Belongs to the C/M/P thioester hydrolase family.</text>
</comment>
<dbReference type="PANTHER" id="PTHR11066">
    <property type="entry name" value="ACYL-COA THIOESTERASE"/>
    <property type="match status" value="1"/>
</dbReference>
<dbReference type="SUPFAM" id="SSF54637">
    <property type="entry name" value="Thioesterase/thiol ester dehydrase-isomerase"/>
    <property type="match status" value="2"/>
</dbReference>
<protein>
    <submittedName>
        <fullName evidence="5">Thioesterase family protein</fullName>
    </submittedName>
</protein>
<evidence type="ECO:0000256" key="1">
    <source>
        <dbReference type="ARBA" id="ARBA00006538"/>
    </source>
</evidence>
<evidence type="ECO:0000313" key="5">
    <source>
        <dbReference type="EMBL" id="MDV2077488.1"/>
    </source>
</evidence>
<dbReference type="InterPro" id="IPR049450">
    <property type="entry name" value="ACOT8-like_C"/>
</dbReference>
<dbReference type="InterPro" id="IPR049449">
    <property type="entry name" value="TesB_ACOT8-like_N"/>
</dbReference>
<dbReference type="RefSeq" id="WP_227172223.1">
    <property type="nucleotide sequence ID" value="NZ_JAWIIJ010000001.1"/>
</dbReference>
<evidence type="ECO:0000259" key="4">
    <source>
        <dbReference type="Pfam" id="PF20789"/>
    </source>
</evidence>
<dbReference type="PANTHER" id="PTHR11066:SF34">
    <property type="entry name" value="ACYL-COENZYME A THIOESTERASE 8"/>
    <property type="match status" value="1"/>
</dbReference>
<reference evidence="5 6" key="1">
    <citation type="submission" date="2023-10" db="EMBL/GenBank/DDBJ databases">
        <title>Characteristics and mechanism of a salt-tolerant marine origin heterotrophic nitrifying- aerobic denitrifying bacteria Marinobacter xestospongiae HN1.</title>
        <authorList>
            <person name="Qi R."/>
        </authorList>
    </citation>
    <scope>NUCLEOTIDE SEQUENCE [LARGE SCALE GENOMIC DNA]</scope>
    <source>
        <strain evidence="5 6">HN1</strain>
    </source>
</reference>
<dbReference type="InterPro" id="IPR029069">
    <property type="entry name" value="HotDog_dom_sf"/>
</dbReference>
<keyword evidence="2" id="KW-0378">Hydrolase</keyword>
<dbReference type="EMBL" id="JAWIIJ010000001">
    <property type="protein sequence ID" value="MDV2077488.1"/>
    <property type="molecule type" value="Genomic_DNA"/>
</dbReference>
<evidence type="ECO:0000256" key="2">
    <source>
        <dbReference type="ARBA" id="ARBA00022801"/>
    </source>
</evidence>
<dbReference type="Pfam" id="PF13622">
    <property type="entry name" value="4HBT_3"/>
    <property type="match status" value="1"/>
</dbReference>
<accession>A0ABU3VT88</accession>
<dbReference type="Pfam" id="PF20789">
    <property type="entry name" value="4HBT_3C"/>
    <property type="match status" value="1"/>
</dbReference>
<dbReference type="Gene3D" id="2.40.160.210">
    <property type="entry name" value="Acyl-CoA thioesterase, double hotdog domain"/>
    <property type="match status" value="1"/>
</dbReference>
<feature type="domain" description="Acyl-CoA thioesterase-like C-terminal" evidence="4">
    <location>
        <begin position="122"/>
        <end position="259"/>
    </location>
</feature>
<dbReference type="Proteomes" id="UP001269819">
    <property type="component" value="Unassembled WGS sequence"/>
</dbReference>
<gene>
    <name evidence="5" type="ORF">RYS15_02290</name>
</gene>
<comment type="caution">
    <text evidence="5">The sequence shown here is derived from an EMBL/GenBank/DDBJ whole genome shotgun (WGS) entry which is preliminary data.</text>
</comment>
<evidence type="ECO:0000259" key="3">
    <source>
        <dbReference type="Pfam" id="PF13622"/>
    </source>
</evidence>
<organism evidence="5 6">
    <name type="scientific">Marinobacter xestospongiae</name>
    <dbReference type="NCBI Taxonomy" id="994319"/>
    <lineage>
        <taxon>Bacteria</taxon>
        <taxon>Pseudomonadati</taxon>
        <taxon>Pseudomonadota</taxon>
        <taxon>Gammaproteobacteria</taxon>
        <taxon>Pseudomonadales</taxon>
        <taxon>Marinobacteraceae</taxon>
        <taxon>Marinobacter</taxon>
    </lineage>
</organism>
<dbReference type="InterPro" id="IPR042171">
    <property type="entry name" value="Acyl-CoA_hotdog"/>
</dbReference>
<dbReference type="CDD" id="cd03444">
    <property type="entry name" value="Thioesterase_II_repeat1"/>
    <property type="match status" value="1"/>
</dbReference>
<dbReference type="CDD" id="cd03445">
    <property type="entry name" value="Thioesterase_II_repeat2"/>
    <property type="match status" value="1"/>
</dbReference>
<name>A0ABU3VT88_9GAMM</name>
<keyword evidence="6" id="KW-1185">Reference proteome</keyword>
<proteinExistence type="inferred from homology"/>